<feature type="transmembrane region" description="Helical" evidence="1">
    <location>
        <begin position="53"/>
        <end position="73"/>
    </location>
</feature>
<evidence type="ECO:0000256" key="1">
    <source>
        <dbReference type="SAM" id="Phobius"/>
    </source>
</evidence>
<keyword evidence="1" id="KW-0812">Transmembrane</keyword>
<dbReference type="AlphaFoldDB" id="A0AAW1XQG9"/>
<evidence type="ECO:0000313" key="2">
    <source>
        <dbReference type="EMBL" id="KAK9938688.1"/>
    </source>
</evidence>
<accession>A0AAW1XQG9</accession>
<keyword evidence="3" id="KW-1185">Reference proteome</keyword>
<keyword evidence="1" id="KW-1133">Transmembrane helix</keyword>
<dbReference type="Proteomes" id="UP001457282">
    <property type="component" value="Unassembled WGS sequence"/>
</dbReference>
<evidence type="ECO:0000313" key="3">
    <source>
        <dbReference type="Proteomes" id="UP001457282"/>
    </source>
</evidence>
<protein>
    <submittedName>
        <fullName evidence="2">Uncharacterized protein</fullName>
    </submittedName>
</protein>
<reference evidence="2 3" key="1">
    <citation type="journal article" date="2023" name="G3 (Bethesda)">
        <title>A chromosome-length genome assembly and annotation of blackberry (Rubus argutus, cv. 'Hillquist').</title>
        <authorList>
            <person name="Bruna T."/>
            <person name="Aryal R."/>
            <person name="Dudchenko O."/>
            <person name="Sargent D.J."/>
            <person name="Mead D."/>
            <person name="Buti M."/>
            <person name="Cavallini A."/>
            <person name="Hytonen T."/>
            <person name="Andres J."/>
            <person name="Pham M."/>
            <person name="Weisz D."/>
            <person name="Mascagni F."/>
            <person name="Usai G."/>
            <person name="Natali L."/>
            <person name="Bassil N."/>
            <person name="Fernandez G.E."/>
            <person name="Lomsadze A."/>
            <person name="Armour M."/>
            <person name="Olukolu B."/>
            <person name="Poorten T."/>
            <person name="Britton C."/>
            <person name="Davik J."/>
            <person name="Ashrafi H."/>
            <person name="Aiden E.L."/>
            <person name="Borodovsky M."/>
            <person name="Worthington M."/>
        </authorList>
    </citation>
    <scope>NUCLEOTIDE SEQUENCE [LARGE SCALE GENOMIC DNA]</scope>
    <source>
        <strain evidence="2">PI 553951</strain>
    </source>
</reference>
<name>A0AAW1XQG9_RUBAR</name>
<dbReference type="EMBL" id="JBEDUW010000003">
    <property type="protein sequence ID" value="KAK9938688.1"/>
    <property type="molecule type" value="Genomic_DNA"/>
</dbReference>
<gene>
    <name evidence="2" type="ORF">M0R45_015411</name>
</gene>
<sequence length="221" mass="24711">MRSSYGGGSGIERMLEESPCIEVKCEKLVKSIRKLKDSKEVGRPSCADPEAHLVSAAFFGTVILFFLLVFMPLGDSMAPSGRQVLDLLSTTADPRQRHRLVALVELGQHQQPIEACPDDTVDHMSCEDPRRNRQLSRWARAAGLSLVVVISGEAEGNPRVLDLRQRQRNEARLPWSFVVCEFAESDLEEGRFMVVLMKKRKGTVEMVVWVIVIAGSVMMIE</sequence>
<feature type="transmembrane region" description="Helical" evidence="1">
    <location>
        <begin position="202"/>
        <end position="220"/>
    </location>
</feature>
<proteinExistence type="predicted"/>
<keyword evidence="1" id="KW-0472">Membrane</keyword>
<comment type="caution">
    <text evidence="2">The sequence shown here is derived from an EMBL/GenBank/DDBJ whole genome shotgun (WGS) entry which is preliminary data.</text>
</comment>
<organism evidence="2 3">
    <name type="scientific">Rubus argutus</name>
    <name type="common">Southern blackberry</name>
    <dbReference type="NCBI Taxonomy" id="59490"/>
    <lineage>
        <taxon>Eukaryota</taxon>
        <taxon>Viridiplantae</taxon>
        <taxon>Streptophyta</taxon>
        <taxon>Embryophyta</taxon>
        <taxon>Tracheophyta</taxon>
        <taxon>Spermatophyta</taxon>
        <taxon>Magnoliopsida</taxon>
        <taxon>eudicotyledons</taxon>
        <taxon>Gunneridae</taxon>
        <taxon>Pentapetalae</taxon>
        <taxon>rosids</taxon>
        <taxon>fabids</taxon>
        <taxon>Rosales</taxon>
        <taxon>Rosaceae</taxon>
        <taxon>Rosoideae</taxon>
        <taxon>Rosoideae incertae sedis</taxon>
        <taxon>Rubus</taxon>
    </lineage>
</organism>